<sequence>MSRGSPILSGQLSLLTIDCQSTNSFPSLYDHDSLINSGSILHRTRTHLLVLLLSTVAGAHHPHRRRRLPLPKPRRSRQRRRLDPGNSLVQRHLEQSSYSRYKNRNAITVE</sequence>
<evidence type="ECO:0000313" key="3">
    <source>
        <dbReference type="EMBL" id="OTF97531.1"/>
    </source>
</evidence>
<reference evidence="2 4" key="1">
    <citation type="journal article" date="2017" name="Nature">
        <title>The sunflower genome provides insights into oil metabolism, flowering and Asterid evolution.</title>
        <authorList>
            <person name="Badouin H."/>
            <person name="Gouzy J."/>
            <person name="Grassa C.J."/>
            <person name="Murat F."/>
            <person name="Staton S.E."/>
            <person name="Cottret L."/>
            <person name="Lelandais-Briere C."/>
            <person name="Owens G.L."/>
            <person name="Carrere S."/>
            <person name="Mayjonade B."/>
            <person name="Legrand L."/>
            <person name="Gill N."/>
            <person name="Kane N.C."/>
            <person name="Bowers J.E."/>
            <person name="Hubner S."/>
            <person name="Bellec A."/>
            <person name="Berard A."/>
            <person name="Berges H."/>
            <person name="Blanchet N."/>
            <person name="Boniface M.C."/>
            <person name="Brunel D."/>
            <person name="Catrice O."/>
            <person name="Chaidir N."/>
            <person name="Claudel C."/>
            <person name="Donnadieu C."/>
            <person name="Faraut T."/>
            <person name="Fievet G."/>
            <person name="Helmstetter N."/>
            <person name="King M."/>
            <person name="Knapp S.J."/>
            <person name="Lai Z."/>
            <person name="Le Paslier M.C."/>
            <person name="Lippi Y."/>
            <person name="Lorenzon L."/>
            <person name="Mandel J.R."/>
            <person name="Marage G."/>
            <person name="Marchand G."/>
            <person name="Marquand E."/>
            <person name="Bret-Mestries E."/>
            <person name="Morien E."/>
            <person name="Nambeesan S."/>
            <person name="Nguyen T."/>
            <person name="Pegot-Espagnet P."/>
            <person name="Pouilly N."/>
            <person name="Raftis F."/>
            <person name="Sallet E."/>
            <person name="Schiex T."/>
            <person name="Thomas J."/>
            <person name="Vandecasteele C."/>
            <person name="Vares D."/>
            <person name="Vear F."/>
            <person name="Vautrin S."/>
            <person name="Crespi M."/>
            <person name="Mangin B."/>
            <person name="Burke J.M."/>
            <person name="Salse J."/>
            <person name="Munos S."/>
            <person name="Vincourt P."/>
            <person name="Rieseberg L.H."/>
            <person name="Langlade N.B."/>
        </authorList>
    </citation>
    <scope>NUCLEOTIDE SEQUENCE [LARGE SCALE GENOMIC DNA]</scope>
    <source>
        <strain evidence="4">cv. SF193</strain>
        <tissue evidence="2">Leaves</tissue>
    </source>
</reference>
<dbReference type="Proteomes" id="UP000215914">
    <property type="component" value="Chromosome 14"/>
</dbReference>
<feature type="compositionally biased region" description="Basic residues" evidence="1">
    <location>
        <begin position="60"/>
        <end position="80"/>
    </location>
</feature>
<organism evidence="3 4">
    <name type="scientific">Helianthus annuus</name>
    <name type="common">Common sunflower</name>
    <dbReference type="NCBI Taxonomy" id="4232"/>
    <lineage>
        <taxon>Eukaryota</taxon>
        <taxon>Viridiplantae</taxon>
        <taxon>Streptophyta</taxon>
        <taxon>Embryophyta</taxon>
        <taxon>Tracheophyta</taxon>
        <taxon>Spermatophyta</taxon>
        <taxon>Magnoliopsida</taxon>
        <taxon>eudicotyledons</taxon>
        <taxon>Gunneridae</taxon>
        <taxon>Pentapetalae</taxon>
        <taxon>asterids</taxon>
        <taxon>campanulids</taxon>
        <taxon>Asterales</taxon>
        <taxon>Asteraceae</taxon>
        <taxon>Asteroideae</taxon>
        <taxon>Heliantheae alliance</taxon>
        <taxon>Heliantheae</taxon>
        <taxon>Helianthus</taxon>
    </lineage>
</organism>
<dbReference type="Gramene" id="mRNA:HanXRQr2_Chr14g0635431">
    <property type="protein sequence ID" value="mRNA:HanXRQr2_Chr14g0635431"/>
    <property type="gene ID" value="HanXRQr2_Chr14g0635431"/>
</dbReference>
<dbReference type="AlphaFoldDB" id="A0A251SG43"/>
<protein>
    <submittedName>
        <fullName evidence="3">Uncharacterized protein</fullName>
    </submittedName>
</protein>
<proteinExistence type="predicted"/>
<evidence type="ECO:0000256" key="1">
    <source>
        <dbReference type="SAM" id="MobiDB-lite"/>
    </source>
</evidence>
<keyword evidence="4" id="KW-1185">Reference proteome</keyword>
<accession>A0A251SG43</accession>
<reference evidence="3" key="2">
    <citation type="submission" date="2017-02" db="EMBL/GenBank/DDBJ databases">
        <title>Sunflower complete genome.</title>
        <authorList>
            <person name="Langlade N."/>
            <person name="Munos S."/>
        </authorList>
    </citation>
    <scope>NUCLEOTIDE SEQUENCE [LARGE SCALE GENOMIC DNA]</scope>
    <source>
        <tissue evidence="3">Leaves</tissue>
    </source>
</reference>
<gene>
    <name evidence="3" type="ORF">HannXRQ_Chr14g0435621</name>
    <name evidence="2" type="ORF">HanXRQr2_Chr14g0635431</name>
</gene>
<feature type="region of interest" description="Disordered" evidence="1">
    <location>
        <begin position="59"/>
        <end position="110"/>
    </location>
</feature>
<dbReference type="EMBL" id="MNCJ02000329">
    <property type="protein sequence ID" value="KAF5768353.1"/>
    <property type="molecule type" value="Genomic_DNA"/>
</dbReference>
<dbReference type="EMBL" id="CM007903">
    <property type="protein sequence ID" value="OTF97531.1"/>
    <property type="molecule type" value="Genomic_DNA"/>
</dbReference>
<evidence type="ECO:0000313" key="4">
    <source>
        <dbReference type="Proteomes" id="UP000215914"/>
    </source>
</evidence>
<name>A0A251SG43_HELAN</name>
<evidence type="ECO:0000313" key="2">
    <source>
        <dbReference type="EMBL" id="KAF5768353.1"/>
    </source>
</evidence>
<reference evidence="2" key="3">
    <citation type="submission" date="2020-06" db="EMBL/GenBank/DDBJ databases">
        <title>Helianthus annuus Genome sequencing and assembly Release 2.</title>
        <authorList>
            <person name="Gouzy J."/>
            <person name="Langlade N."/>
            <person name="Munos S."/>
        </authorList>
    </citation>
    <scope>NUCLEOTIDE SEQUENCE</scope>
    <source>
        <tissue evidence="2">Leaves</tissue>
    </source>
</reference>
<dbReference type="InParanoid" id="A0A251SG43"/>